<gene>
    <name evidence="1" type="ordered locus">Bsph_0947</name>
</gene>
<name>B1I021_LYSSC</name>
<sequence length="60" mass="6689">MDGTLYMIFAQLIGLHGKLVSAEERQAAVEEFLAYLEKLNEADIAKTGAHAFYANRWSKG</sequence>
<evidence type="ECO:0000313" key="1">
    <source>
        <dbReference type="EMBL" id="ACA38559.1"/>
    </source>
</evidence>
<dbReference type="HOGENOM" id="CLU_2936120_0_0_9"/>
<dbReference type="EnsemblBacteria" id="ACA38559">
    <property type="protein sequence ID" value="ACA38559"/>
    <property type="gene ID" value="Bsph_0947"/>
</dbReference>
<dbReference type="AlphaFoldDB" id="B1I021"/>
<dbReference type="KEGG" id="lsp:Bsph_0947"/>
<dbReference type="EMBL" id="CP000817">
    <property type="protein sequence ID" value="ACA38559.1"/>
    <property type="molecule type" value="Genomic_DNA"/>
</dbReference>
<accession>B1I021</accession>
<protein>
    <submittedName>
        <fullName evidence="1">Uncharacterized protein</fullName>
    </submittedName>
</protein>
<organism evidence="1 2">
    <name type="scientific">Lysinibacillus sphaericus (strain C3-41)</name>
    <dbReference type="NCBI Taxonomy" id="444177"/>
    <lineage>
        <taxon>Bacteria</taxon>
        <taxon>Bacillati</taxon>
        <taxon>Bacillota</taxon>
        <taxon>Bacilli</taxon>
        <taxon>Bacillales</taxon>
        <taxon>Bacillaceae</taxon>
        <taxon>Lysinibacillus</taxon>
    </lineage>
</organism>
<reference evidence="1 2" key="1">
    <citation type="journal article" date="2008" name="J. Bacteriol.">
        <title>Complete genome sequence of the mosquitocidal bacterium Bacillus sphaericus C3-41 and comparison with those of closely related Bacillus species.</title>
        <authorList>
            <person name="Hu X."/>
            <person name="Fan W."/>
            <person name="Han B."/>
            <person name="Liu H."/>
            <person name="Zheng D."/>
            <person name="Li Q."/>
            <person name="Dong W."/>
            <person name="Yan J."/>
            <person name="Gao M."/>
            <person name="Berry C."/>
            <person name="Yuan Z."/>
        </authorList>
    </citation>
    <scope>NUCLEOTIDE SEQUENCE [LARGE SCALE GENOMIC DNA]</scope>
    <source>
        <strain evidence="1 2">C3-41</strain>
    </source>
</reference>
<proteinExistence type="predicted"/>
<dbReference type="Proteomes" id="UP000002164">
    <property type="component" value="Chromosome"/>
</dbReference>
<evidence type="ECO:0000313" key="2">
    <source>
        <dbReference type="Proteomes" id="UP000002164"/>
    </source>
</evidence>